<dbReference type="GO" id="GO:0005886">
    <property type="term" value="C:plasma membrane"/>
    <property type="evidence" value="ECO:0007669"/>
    <property type="project" value="UniProtKB-SubCell"/>
</dbReference>
<reference evidence="7" key="1">
    <citation type="submission" date="2013-08" db="EMBL/GenBank/DDBJ databases">
        <authorList>
            <person name="Mendez C."/>
            <person name="Richter M."/>
            <person name="Ferrer M."/>
            <person name="Sanchez J."/>
        </authorList>
    </citation>
    <scope>NUCLEOTIDE SEQUENCE</scope>
</reference>
<evidence type="ECO:0000256" key="3">
    <source>
        <dbReference type="ARBA" id="ARBA00022692"/>
    </source>
</evidence>
<dbReference type="EMBL" id="AUZZ01005292">
    <property type="protein sequence ID" value="EQD50183.1"/>
    <property type="molecule type" value="Genomic_DNA"/>
</dbReference>
<name>T0ZZV2_9ZZZZ</name>
<evidence type="ECO:0000256" key="4">
    <source>
        <dbReference type="ARBA" id="ARBA00022989"/>
    </source>
</evidence>
<feature type="transmembrane region" description="Helical" evidence="6">
    <location>
        <begin position="197"/>
        <end position="216"/>
    </location>
</feature>
<evidence type="ECO:0000256" key="2">
    <source>
        <dbReference type="ARBA" id="ARBA00022475"/>
    </source>
</evidence>
<keyword evidence="2" id="KW-1003">Cell membrane</keyword>
<proteinExistence type="predicted"/>
<keyword evidence="4 6" id="KW-1133">Transmembrane helix</keyword>
<feature type="transmembrane region" description="Helical" evidence="6">
    <location>
        <begin position="158"/>
        <end position="177"/>
    </location>
</feature>
<feature type="non-terminal residue" evidence="7">
    <location>
        <position position="1"/>
    </location>
</feature>
<keyword evidence="5 6" id="KW-0472">Membrane</keyword>
<dbReference type="AlphaFoldDB" id="T0ZZV2"/>
<evidence type="ECO:0000256" key="6">
    <source>
        <dbReference type="SAM" id="Phobius"/>
    </source>
</evidence>
<feature type="transmembrane region" description="Helical" evidence="6">
    <location>
        <begin position="82"/>
        <end position="111"/>
    </location>
</feature>
<dbReference type="GO" id="GO:0022857">
    <property type="term" value="F:transmembrane transporter activity"/>
    <property type="evidence" value="ECO:0007669"/>
    <property type="project" value="InterPro"/>
</dbReference>
<feature type="transmembrane region" description="Helical" evidence="6">
    <location>
        <begin position="6"/>
        <end position="23"/>
    </location>
</feature>
<dbReference type="Pfam" id="PF13520">
    <property type="entry name" value="AA_permease_2"/>
    <property type="match status" value="1"/>
</dbReference>
<dbReference type="PANTHER" id="PTHR42770">
    <property type="entry name" value="AMINO ACID TRANSPORTER-RELATED"/>
    <property type="match status" value="1"/>
</dbReference>
<dbReference type="InterPro" id="IPR050367">
    <property type="entry name" value="APC_superfamily"/>
</dbReference>
<sequence>GLIAGASIIFFAFTGFSRITTIGDEVKNPEKTIPMAIVISIIISTLLYFLIAYTAIGLVPYAKMADSTAPLSVAMSVLGNKVLDVIIGIGGITATAGVILTGILGTSRVFFAMGRDKELPGALGSVSKAATPVNAIVISSFIGIAFIFLTSFSNVVEASNASVLIAYAIVNVSALYLSSRLYKSDIKPKHLREHKLFPLIPLSGIASIAIIIAYLGGPALEIAAAIAAIGAIYYSLRFTLSSKLHIIEMSLKSPKHSLVRTVTK</sequence>
<gene>
    <name evidence="7" type="ORF">B2A_07394</name>
</gene>
<accession>T0ZZV2</accession>
<dbReference type="PANTHER" id="PTHR42770:SF7">
    <property type="entry name" value="MEMBRANE PROTEIN"/>
    <property type="match status" value="1"/>
</dbReference>
<evidence type="ECO:0000313" key="7">
    <source>
        <dbReference type="EMBL" id="EQD50183.1"/>
    </source>
</evidence>
<feature type="transmembrane region" description="Helical" evidence="6">
    <location>
        <begin position="35"/>
        <end position="62"/>
    </location>
</feature>
<comment type="caution">
    <text evidence="7">The sequence shown here is derived from an EMBL/GenBank/DDBJ whole genome shotgun (WGS) entry which is preliminary data.</text>
</comment>
<evidence type="ECO:0000256" key="5">
    <source>
        <dbReference type="ARBA" id="ARBA00023136"/>
    </source>
</evidence>
<reference evidence="7" key="2">
    <citation type="journal article" date="2014" name="ISME J.">
        <title>Microbial stratification in low pH oxic and suboxic macroscopic growths along an acid mine drainage.</title>
        <authorList>
            <person name="Mendez-Garcia C."/>
            <person name="Mesa V."/>
            <person name="Sprenger R.R."/>
            <person name="Richter M."/>
            <person name="Diez M.S."/>
            <person name="Solano J."/>
            <person name="Bargiela R."/>
            <person name="Golyshina O.V."/>
            <person name="Manteca A."/>
            <person name="Ramos J.L."/>
            <person name="Gallego J.R."/>
            <person name="Llorente I."/>
            <person name="Martins Dos Santos V.A."/>
            <person name="Jensen O.N."/>
            <person name="Pelaez A.I."/>
            <person name="Sanchez J."/>
            <person name="Ferrer M."/>
        </authorList>
    </citation>
    <scope>NUCLEOTIDE SEQUENCE</scope>
</reference>
<dbReference type="Gene3D" id="1.20.1740.10">
    <property type="entry name" value="Amino acid/polyamine transporter I"/>
    <property type="match status" value="1"/>
</dbReference>
<feature type="transmembrane region" description="Helical" evidence="6">
    <location>
        <begin position="222"/>
        <end position="240"/>
    </location>
</feature>
<protein>
    <submittedName>
        <fullName evidence="7">Amino acid permease family protein</fullName>
    </submittedName>
</protein>
<organism evidence="7">
    <name type="scientific">mine drainage metagenome</name>
    <dbReference type="NCBI Taxonomy" id="410659"/>
    <lineage>
        <taxon>unclassified sequences</taxon>
        <taxon>metagenomes</taxon>
        <taxon>ecological metagenomes</taxon>
    </lineage>
</organism>
<keyword evidence="3 6" id="KW-0812">Transmembrane</keyword>
<feature type="transmembrane region" description="Helical" evidence="6">
    <location>
        <begin position="132"/>
        <end position="152"/>
    </location>
</feature>
<dbReference type="InterPro" id="IPR002293">
    <property type="entry name" value="AA/rel_permease1"/>
</dbReference>
<evidence type="ECO:0000256" key="1">
    <source>
        <dbReference type="ARBA" id="ARBA00004651"/>
    </source>
</evidence>
<comment type="subcellular location">
    <subcellularLocation>
        <location evidence="1">Cell membrane</location>
        <topology evidence="1">Multi-pass membrane protein</topology>
    </subcellularLocation>
</comment>